<dbReference type="Proteomes" id="UP001143910">
    <property type="component" value="Unassembled WGS sequence"/>
</dbReference>
<sequence>MRVSHYVLAVAAVLDQTILIAHCKTYNPKAPMGSLSSDLVRHESAVTSHERRSGCGPVEKKCNGDCISQFDVCCDGFVCEGFEKCMDDGTCCELSFDSDCSGSGSGSGSSSSSTSCRSNEEYCGSKCMPAGSVCCTDPLGYCPAGTRCSGKKCLDGRSGDASVADAQVAAVVVALVAAIL</sequence>
<keyword evidence="2" id="KW-1185">Reference proteome</keyword>
<evidence type="ECO:0000313" key="2">
    <source>
        <dbReference type="Proteomes" id="UP001143910"/>
    </source>
</evidence>
<name>A0ACC1N3J6_9HYPO</name>
<reference evidence="1" key="1">
    <citation type="submission" date="2022-08" db="EMBL/GenBank/DDBJ databases">
        <title>Genome Sequence of Lecanicillium fungicola.</title>
        <authorList>
            <person name="Buettner E."/>
        </authorList>
    </citation>
    <scope>NUCLEOTIDE SEQUENCE</scope>
    <source>
        <strain evidence="1">Babe33</strain>
    </source>
</reference>
<protein>
    <submittedName>
        <fullName evidence="1">Uncharacterized protein</fullName>
    </submittedName>
</protein>
<gene>
    <name evidence="1" type="ORF">NQ176_g6837</name>
</gene>
<organism evidence="1 2">
    <name type="scientific">Zarea fungicola</name>
    <dbReference type="NCBI Taxonomy" id="93591"/>
    <lineage>
        <taxon>Eukaryota</taxon>
        <taxon>Fungi</taxon>
        <taxon>Dikarya</taxon>
        <taxon>Ascomycota</taxon>
        <taxon>Pezizomycotina</taxon>
        <taxon>Sordariomycetes</taxon>
        <taxon>Hypocreomycetidae</taxon>
        <taxon>Hypocreales</taxon>
        <taxon>Cordycipitaceae</taxon>
        <taxon>Zarea</taxon>
    </lineage>
</organism>
<dbReference type="EMBL" id="JANJQO010001042">
    <property type="protein sequence ID" value="KAJ2973014.1"/>
    <property type="molecule type" value="Genomic_DNA"/>
</dbReference>
<accession>A0ACC1N3J6</accession>
<comment type="caution">
    <text evidence="1">The sequence shown here is derived from an EMBL/GenBank/DDBJ whole genome shotgun (WGS) entry which is preliminary data.</text>
</comment>
<proteinExistence type="predicted"/>
<evidence type="ECO:0000313" key="1">
    <source>
        <dbReference type="EMBL" id="KAJ2973014.1"/>
    </source>
</evidence>